<dbReference type="OrthoDB" id="9115292at2"/>
<gene>
    <name evidence="1" type="ORF">C2L65_25250</name>
</gene>
<evidence type="ECO:0000313" key="1">
    <source>
        <dbReference type="EMBL" id="AUT62884.1"/>
    </source>
</evidence>
<dbReference type="KEGG" id="pter:C2L65_25250"/>
<dbReference type="EMBL" id="CP026112">
    <property type="protein sequence ID" value="AUT62884.1"/>
    <property type="molecule type" value="Genomic_DNA"/>
</dbReference>
<dbReference type="InterPro" id="IPR053745">
    <property type="entry name" value="Viral_Tail_Comp_sf"/>
</dbReference>
<accession>A0A2I8EVR7</accession>
<evidence type="ECO:0000313" key="2">
    <source>
        <dbReference type="Proteomes" id="UP000243502"/>
    </source>
</evidence>
<dbReference type="Pfam" id="PF11367">
    <property type="entry name" value="Tail_completion_gp17"/>
    <property type="match status" value="1"/>
</dbReference>
<name>A0A2I8EVR7_9BURK</name>
<proteinExistence type="predicted"/>
<dbReference type="Gene3D" id="3.30.2000.30">
    <property type="match status" value="1"/>
</dbReference>
<dbReference type="RefSeq" id="WP_042312369.1">
    <property type="nucleotide sequence ID" value="NZ_CP026112.1"/>
</dbReference>
<dbReference type="AlphaFoldDB" id="A0A2I8EVR7"/>
<dbReference type="InterPro" id="IPR021508">
    <property type="entry name" value="Gp17-like"/>
</dbReference>
<sequence length="119" mass="13568">MTESELFSILDSAMPGRVFTPIAPSGAIEPYLIYQDITTIPQNSMCGYALLDSVQWQLDSYARTRAEARRNMERVKLALRASDHEPTVQNEQSLYEVETRLNRRMVQITTWTGPEEVTA</sequence>
<reference evidence="1 2" key="1">
    <citation type="submission" date="2018-01" db="EMBL/GenBank/DDBJ databases">
        <title>Species boundaries and ecological features among Paraburkholderia terrae DSMZ17804T, P. hospita DSMZ17164T and P. caribensis DSMZ13236T.</title>
        <authorList>
            <person name="Pratama A.A."/>
        </authorList>
    </citation>
    <scope>NUCLEOTIDE SEQUENCE [LARGE SCALE GENOMIC DNA]</scope>
    <source>
        <strain evidence="1 2">DSM 17804</strain>
    </source>
</reference>
<protein>
    <submittedName>
        <fullName evidence="1">DUF3168 domain-containing protein</fullName>
    </submittedName>
</protein>
<organism evidence="1 2">
    <name type="scientific">Paraburkholderia terrae</name>
    <dbReference type="NCBI Taxonomy" id="311230"/>
    <lineage>
        <taxon>Bacteria</taxon>
        <taxon>Pseudomonadati</taxon>
        <taxon>Pseudomonadota</taxon>
        <taxon>Betaproteobacteria</taxon>
        <taxon>Burkholderiales</taxon>
        <taxon>Burkholderiaceae</taxon>
        <taxon>Paraburkholderia</taxon>
    </lineage>
</organism>
<dbReference type="Proteomes" id="UP000243502">
    <property type="component" value="Chromosome 2"/>
</dbReference>